<feature type="region of interest" description="Disordered" evidence="2">
    <location>
        <begin position="1"/>
        <end position="33"/>
    </location>
</feature>
<evidence type="ECO:0000313" key="4">
    <source>
        <dbReference type="Proteomes" id="UP000582090"/>
    </source>
</evidence>
<comment type="caution">
    <text evidence="3">The sequence shown here is derived from an EMBL/GenBank/DDBJ whole genome shotgun (WGS) entry which is preliminary data.</text>
</comment>
<gene>
    <name evidence="3" type="ORF">GGQ67_003225</name>
</gene>
<protein>
    <submittedName>
        <fullName evidence="3">Chromosome segregation ATPase</fullName>
    </submittedName>
</protein>
<keyword evidence="1" id="KW-0175">Coiled coil</keyword>
<proteinExistence type="predicted"/>
<feature type="coiled-coil region" evidence="1">
    <location>
        <begin position="413"/>
        <end position="447"/>
    </location>
</feature>
<dbReference type="EMBL" id="JACIDW010000010">
    <property type="protein sequence ID" value="MBB3965552.1"/>
    <property type="molecule type" value="Genomic_DNA"/>
</dbReference>
<dbReference type="AlphaFoldDB" id="A0A7W6CQX0"/>
<evidence type="ECO:0000256" key="2">
    <source>
        <dbReference type="SAM" id="MobiDB-lite"/>
    </source>
</evidence>
<evidence type="ECO:0000256" key="1">
    <source>
        <dbReference type="SAM" id="Coils"/>
    </source>
</evidence>
<feature type="compositionally biased region" description="Basic and acidic residues" evidence="2">
    <location>
        <begin position="1"/>
        <end position="11"/>
    </location>
</feature>
<dbReference type="Proteomes" id="UP000582090">
    <property type="component" value="Unassembled WGS sequence"/>
</dbReference>
<organism evidence="3 4">
    <name type="scientific">Rhizobium metallidurans</name>
    <dbReference type="NCBI Taxonomy" id="1265931"/>
    <lineage>
        <taxon>Bacteria</taxon>
        <taxon>Pseudomonadati</taxon>
        <taxon>Pseudomonadota</taxon>
        <taxon>Alphaproteobacteria</taxon>
        <taxon>Hyphomicrobiales</taxon>
        <taxon>Rhizobiaceae</taxon>
        <taxon>Rhizobium/Agrobacterium group</taxon>
        <taxon>Rhizobium</taxon>
    </lineage>
</organism>
<accession>A0A7W6CQX0</accession>
<name>A0A7W6CQX0_9HYPH</name>
<sequence>MNFFRRGEDGRVVPASGQQQASIADSRPGTVERPGYAMPDIQDLSAFGSAIEENQRSSDDLLSSLTALQDRVATLIGTHSQSLNETGSLRAECARIASLLDYESSAREKADQENVRLASENKTFRTDNGQLRTESAALREELTTLQGLHEIALEEFTIVETRLLDAERELTDRTIQFDEASTLLKRAQQDVDQRGRELAATKARLDSETTAHELLIETSRRDNGIHSREMARLTEERGHLKRGLTEQEALVRNLQTASAGMKQELLLIEERHKRLEVEFETLQSSSALEIAHLTTRHDAIGSKAELMEKLLVTANGRNRMTDEELQAARNETKRVKSELVTALSRAERLDEELQRARATGTESETARRELATENNELTMKLRESDSLRIRRDRDADALRRDMDTRLDSDRHEISQLRTSLEIAKSEIRQLRAERAIMNGQLEAARGERGGAFTLETRDDRADEMRMPAATYSPLIDISEASLLQARTGGGSDNGEIVRIPPAE</sequence>
<dbReference type="RefSeq" id="WP_343056521.1">
    <property type="nucleotide sequence ID" value="NZ_JACIDW010000010.1"/>
</dbReference>
<feature type="coiled-coil region" evidence="1">
    <location>
        <begin position="318"/>
        <end position="359"/>
    </location>
</feature>
<keyword evidence="4" id="KW-1185">Reference proteome</keyword>
<reference evidence="3 4" key="1">
    <citation type="submission" date="2020-08" db="EMBL/GenBank/DDBJ databases">
        <title>Genomic Encyclopedia of Type Strains, Phase IV (KMG-IV): sequencing the most valuable type-strain genomes for metagenomic binning, comparative biology and taxonomic classification.</title>
        <authorList>
            <person name="Goeker M."/>
        </authorList>
    </citation>
    <scope>NUCLEOTIDE SEQUENCE [LARGE SCALE GENOMIC DNA]</scope>
    <source>
        <strain evidence="3 4">DSM 26575</strain>
    </source>
</reference>
<evidence type="ECO:0000313" key="3">
    <source>
        <dbReference type="EMBL" id="MBB3965552.1"/>
    </source>
</evidence>